<dbReference type="Pfam" id="PF11775">
    <property type="entry name" value="CobT_C"/>
    <property type="match status" value="1"/>
</dbReference>
<protein>
    <recommendedName>
        <fullName evidence="2">VWFA domain-containing protein</fullName>
    </recommendedName>
</protein>
<dbReference type="SUPFAM" id="SSF53300">
    <property type="entry name" value="vWA-like"/>
    <property type="match status" value="1"/>
</dbReference>
<evidence type="ECO:0000259" key="2">
    <source>
        <dbReference type="PROSITE" id="PS50234"/>
    </source>
</evidence>
<dbReference type="RefSeq" id="WP_188926951.1">
    <property type="nucleotide sequence ID" value="NZ_BMQI01000065.1"/>
</dbReference>
<feature type="compositionally biased region" description="Acidic residues" evidence="1">
    <location>
        <begin position="222"/>
        <end position="376"/>
    </location>
</feature>
<keyword evidence="4" id="KW-1185">Reference proteome</keyword>
<gene>
    <name evidence="3" type="ORF">L2749_20060</name>
</gene>
<comment type="caution">
    <text evidence="3">The sequence shown here is derived from an EMBL/GenBank/DDBJ whole genome shotgun (WGS) entry which is preliminary data.</text>
</comment>
<sequence length="688" mass="75301">MAKSNKATLLRKYKNLSRVLTTTNNMEITFSGNGAYHLPGRINLPYGDFSDDDFVTMSMGFCDHELGHENYTDSNWYHLASDRSAFLKGLLNALDDYHQERRLMADFRGTKISLRKLVELCKVKGLFGVIEDDSPIPAYIHGWVLYKARSHLGQPLSDLFNVTDKQVLTIFGEKFYADLHSLLSPQILDGLVSTERCFVAAEKIFELLLEWMKDNQEPKDSDDSDSDDSDSDDSNSDDSNSDDSDSDDSDSDDSNSDDSDSDDSDSDDSNSDDSDSDDSDSDDSNSDDSDSDDSNSDDSDSDDSNSDDSDSDDSNSDDSNSDDSNSDDSNSDDSDSDDSDSDDSDSDDSNSDDSDSDDSDSDDSNSDDSDSDDSDSQDSSNAENGTSNNTSNEPDEPKLNEEQIEKILQVLDDYEDDFHEKLIQEINSLAEGGSDGYIPSLSITKRAIDTPMSKHRLVDDDLRGVISKLKNPLKRFFHDQNFVNHSLHNRGKSINSSRLAGVAIGNTKVFDSQTIHRSPNAAIALLIDKSGSMSDEDMTMANSVAYSLSTALDGIHGVESLVGYYPVIGNQEDMLGIVKSFEEKKSAQGFNIDSYGTTPTADAITSATSLLMSRGEPRKLLFVITDGSPDNVALTEKAIEEATALGVKVFGIGIRGYVRGFSEADFHVIYSTKDLVNALTVGLKHAFK</sequence>
<dbReference type="InterPro" id="IPR002035">
    <property type="entry name" value="VWF_A"/>
</dbReference>
<evidence type="ECO:0000256" key="1">
    <source>
        <dbReference type="SAM" id="MobiDB-lite"/>
    </source>
</evidence>
<accession>A0A9X1Z9J8</accession>
<dbReference type="PROSITE" id="PS50234">
    <property type="entry name" value="VWFA"/>
    <property type="match status" value="1"/>
</dbReference>
<proteinExistence type="predicted"/>
<dbReference type="SMART" id="SM00327">
    <property type="entry name" value="VWA"/>
    <property type="match status" value="1"/>
</dbReference>
<reference evidence="3" key="1">
    <citation type="submission" date="2022-01" db="EMBL/GenBank/DDBJ databases">
        <title>Whole genome-based taxonomy of the Shewanellaceae.</title>
        <authorList>
            <person name="Martin-Rodriguez A.J."/>
        </authorList>
    </citation>
    <scope>NUCLEOTIDE SEQUENCE</scope>
    <source>
        <strain evidence="3">DSM 23803</strain>
    </source>
</reference>
<feature type="compositionally biased region" description="Polar residues" evidence="1">
    <location>
        <begin position="382"/>
        <end position="392"/>
    </location>
</feature>
<dbReference type="InterPro" id="IPR036465">
    <property type="entry name" value="vWFA_dom_sf"/>
</dbReference>
<name>A0A9X1Z9J8_9GAMM</name>
<dbReference type="EMBL" id="JAKILJ010000065">
    <property type="protein sequence ID" value="MCL1107512.1"/>
    <property type="molecule type" value="Genomic_DNA"/>
</dbReference>
<dbReference type="Gene3D" id="3.40.50.410">
    <property type="entry name" value="von Willebrand factor, type A domain"/>
    <property type="match status" value="1"/>
</dbReference>
<evidence type="ECO:0000313" key="3">
    <source>
        <dbReference type="EMBL" id="MCL1107512.1"/>
    </source>
</evidence>
<feature type="region of interest" description="Disordered" evidence="1">
    <location>
        <begin position="216"/>
        <end position="399"/>
    </location>
</feature>
<feature type="domain" description="VWFA" evidence="2">
    <location>
        <begin position="522"/>
        <end position="688"/>
    </location>
</feature>
<evidence type="ECO:0000313" key="4">
    <source>
        <dbReference type="Proteomes" id="UP001139408"/>
    </source>
</evidence>
<dbReference type="InterPro" id="IPR025861">
    <property type="entry name" value="CobT_VWA_dom"/>
</dbReference>
<organism evidence="3 4">
    <name type="scientific">Shewanella algicola</name>
    <dbReference type="NCBI Taxonomy" id="640633"/>
    <lineage>
        <taxon>Bacteria</taxon>
        <taxon>Pseudomonadati</taxon>
        <taxon>Pseudomonadota</taxon>
        <taxon>Gammaproteobacteria</taxon>
        <taxon>Alteromonadales</taxon>
        <taxon>Shewanellaceae</taxon>
        <taxon>Shewanella</taxon>
    </lineage>
</organism>
<dbReference type="Proteomes" id="UP001139408">
    <property type="component" value="Unassembled WGS sequence"/>
</dbReference>
<dbReference type="AlphaFoldDB" id="A0A9X1Z9J8"/>